<keyword evidence="6" id="KW-0564">Palmitate</keyword>
<feature type="signal peptide" evidence="8">
    <location>
        <begin position="1"/>
        <end position="40"/>
    </location>
</feature>
<dbReference type="KEGG" id="htq:FRZ44_10570"/>
<name>A0A5J6MHK8_9PROT</name>
<dbReference type="AlphaFoldDB" id="A0A5J6MHK8"/>
<gene>
    <name evidence="9" type="ORF">FRZ44_10570</name>
</gene>
<evidence type="ECO:0000256" key="8">
    <source>
        <dbReference type="SAM" id="SignalP"/>
    </source>
</evidence>
<evidence type="ECO:0000256" key="6">
    <source>
        <dbReference type="ARBA" id="ARBA00023139"/>
    </source>
</evidence>
<dbReference type="PANTHER" id="PTHR43649:SF33">
    <property type="entry name" value="POLYGALACTURONAN_RHAMNOGALACTURONAN-BINDING PROTEIN YTCQ"/>
    <property type="match status" value="1"/>
</dbReference>
<keyword evidence="10" id="KW-1185">Reference proteome</keyword>
<dbReference type="Pfam" id="PF10518">
    <property type="entry name" value="TAT_signal"/>
    <property type="match status" value="1"/>
</dbReference>
<sequence length="449" mass="49229">MTTNNNGSDGFSRRQLLKGSAALGAGAALGGLLPALSAQADATTLNMWWWGEQELPGLQAFLDDSVKNYSAATVKTMLQDTAVVISQFQTAAAAGNAPDIQYLWNGIYHMESVWLGYLKPLNGLLKDDVLKASQPTLLSHFGNNIYRMGWYPQPMLWIYNKDLFDKAGLDADSPPKTWDALLAACDKLKSKGIAPLGGGIQDGYWGEWFFGHALAQNIDSTGEAIDLFTGVRDFKDPKYYEQWTRLEELKKHDFLNPDMSSLGLYPGIDLIVAGKLGMGVSVGARVPADSKTSNGRIGCMVMPTYGKGKMAGKPILDSQGLGISTNSKNPEAAAAFLEYLQSPERLQVFWDKTGWIPSNSNFDTSIIKDEVVKSMWKIWGQSENIPYVSNVVPGQFYDQALLPTAQQVVQGQITGEQAGELAAKVLGEWRDFNPDMVENYKKWAKDLSA</sequence>
<evidence type="ECO:0000256" key="7">
    <source>
        <dbReference type="ARBA" id="ARBA00023288"/>
    </source>
</evidence>
<evidence type="ECO:0000313" key="9">
    <source>
        <dbReference type="EMBL" id="QEX15770.1"/>
    </source>
</evidence>
<dbReference type="GO" id="GO:0042597">
    <property type="term" value="C:periplasmic space"/>
    <property type="evidence" value="ECO:0007669"/>
    <property type="project" value="UniProtKB-SubCell"/>
</dbReference>
<dbReference type="OrthoDB" id="2509690at2"/>
<dbReference type="PROSITE" id="PS51318">
    <property type="entry name" value="TAT"/>
    <property type="match status" value="1"/>
</dbReference>
<dbReference type="SUPFAM" id="SSF53850">
    <property type="entry name" value="Periplasmic binding protein-like II"/>
    <property type="match status" value="1"/>
</dbReference>
<dbReference type="InterPro" id="IPR006311">
    <property type="entry name" value="TAT_signal"/>
</dbReference>
<dbReference type="EMBL" id="CP042906">
    <property type="protein sequence ID" value="QEX15770.1"/>
    <property type="molecule type" value="Genomic_DNA"/>
</dbReference>
<feature type="chain" id="PRO_5023864935" evidence="8">
    <location>
        <begin position="41"/>
        <end position="449"/>
    </location>
</feature>
<organism evidence="9 10">
    <name type="scientific">Hypericibacter terrae</name>
    <dbReference type="NCBI Taxonomy" id="2602015"/>
    <lineage>
        <taxon>Bacteria</taxon>
        <taxon>Pseudomonadati</taxon>
        <taxon>Pseudomonadota</taxon>
        <taxon>Alphaproteobacteria</taxon>
        <taxon>Rhodospirillales</taxon>
        <taxon>Dongiaceae</taxon>
        <taxon>Hypericibacter</taxon>
    </lineage>
</organism>
<evidence type="ECO:0000256" key="4">
    <source>
        <dbReference type="ARBA" id="ARBA00022729"/>
    </source>
</evidence>
<evidence type="ECO:0000256" key="3">
    <source>
        <dbReference type="ARBA" id="ARBA00022475"/>
    </source>
</evidence>
<dbReference type="Proteomes" id="UP000326202">
    <property type="component" value="Chromosome"/>
</dbReference>
<reference evidence="9 10" key="1">
    <citation type="submission" date="2019-08" db="EMBL/GenBank/DDBJ databases">
        <title>Hyperibacter terrae gen. nov., sp. nov. and Hyperibacter viscosus sp. nov., two new members in the family Rhodospirillaceae isolated from the rhizosphere of Hypericum perforatum.</title>
        <authorList>
            <person name="Noviana Z."/>
        </authorList>
    </citation>
    <scope>NUCLEOTIDE SEQUENCE [LARGE SCALE GENOMIC DNA]</scope>
    <source>
        <strain evidence="9 10">R5913</strain>
    </source>
</reference>
<dbReference type="Pfam" id="PF01547">
    <property type="entry name" value="SBP_bac_1"/>
    <property type="match status" value="1"/>
</dbReference>
<keyword evidence="4 8" id="KW-0732">Signal</keyword>
<keyword evidence="3" id="KW-1003">Cell membrane</keyword>
<keyword evidence="7" id="KW-0449">Lipoprotein</keyword>
<evidence type="ECO:0000256" key="2">
    <source>
        <dbReference type="ARBA" id="ARBA00008520"/>
    </source>
</evidence>
<comment type="similarity">
    <text evidence="2">Belongs to the bacterial solute-binding protein 1 family.</text>
</comment>
<proteinExistence type="inferred from homology"/>
<dbReference type="NCBIfam" id="TIGR01409">
    <property type="entry name" value="TAT_signal_seq"/>
    <property type="match status" value="1"/>
</dbReference>
<accession>A0A5J6MHK8</accession>
<dbReference type="PANTHER" id="PTHR43649">
    <property type="entry name" value="ARABINOSE-BINDING PROTEIN-RELATED"/>
    <property type="match status" value="1"/>
</dbReference>
<dbReference type="Gene3D" id="3.40.190.10">
    <property type="entry name" value="Periplasmic binding protein-like II"/>
    <property type="match status" value="2"/>
</dbReference>
<evidence type="ECO:0000256" key="1">
    <source>
        <dbReference type="ARBA" id="ARBA00004418"/>
    </source>
</evidence>
<dbReference type="InterPro" id="IPR050490">
    <property type="entry name" value="Bact_solute-bd_prot1"/>
</dbReference>
<dbReference type="InterPro" id="IPR006059">
    <property type="entry name" value="SBP"/>
</dbReference>
<comment type="subcellular location">
    <subcellularLocation>
        <location evidence="1">Periplasm</location>
    </subcellularLocation>
</comment>
<keyword evidence="5" id="KW-0472">Membrane</keyword>
<protein>
    <submittedName>
        <fullName evidence="9">ABC transporter substrate-binding protein</fullName>
    </submittedName>
</protein>
<dbReference type="RefSeq" id="WP_151176193.1">
    <property type="nucleotide sequence ID" value="NZ_CP042906.1"/>
</dbReference>
<dbReference type="InterPro" id="IPR019546">
    <property type="entry name" value="TAT_signal_bac_arc"/>
</dbReference>
<evidence type="ECO:0000313" key="10">
    <source>
        <dbReference type="Proteomes" id="UP000326202"/>
    </source>
</evidence>
<evidence type="ECO:0000256" key="5">
    <source>
        <dbReference type="ARBA" id="ARBA00023136"/>
    </source>
</evidence>